<dbReference type="AlphaFoldDB" id="A0A177LQW3"/>
<dbReference type="SUPFAM" id="SSF56784">
    <property type="entry name" value="HAD-like"/>
    <property type="match status" value="1"/>
</dbReference>
<gene>
    <name evidence="1" type="ORF">A1332_05135</name>
</gene>
<dbReference type="InterPro" id="IPR023214">
    <property type="entry name" value="HAD_sf"/>
</dbReference>
<dbReference type="Gene3D" id="3.40.50.1000">
    <property type="entry name" value="HAD superfamily/HAD-like"/>
    <property type="match status" value="1"/>
</dbReference>
<dbReference type="EMBL" id="LUUG01000139">
    <property type="protein sequence ID" value="OAH95905.1"/>
    <property type="molecule type" value="Genomic_DNA"/>
</dbReference>
<name>A0A177LQW3_METMH</name>
<dbReference type="RefSeq" id="WP_064010913.1">
    <property type="nucleotide sequence ID" value="NZ_LUUG01000139.1"/>
</dbReference>
<dbReference type="Proteomes" id="UP000078090">
    <property type="component" value="Unassembled WGS sequence"/>
</dbReference>
<proteinExistence type="predicted"/>
<dbReference type="InterPro" id="IPR036412">
    <property type="entry name" value="HAD-like_sf"/>
</dbReference>
<protein>
    <recommendedName>
        <fullName evidence="3">Phosphoglycolate phosphatase-like HAD superfamily hydrolase</fullName>
    </recommendedName>
</protein>
<organism evidence="1 2">
    <name type="scientific">Methylomonas methanica</name>
    <dbReference type="NCBI Taxonomy" id="421"/>
    <lineage>
        <taxon>Bacteria</taxon>
        <taxon>Pseudomonadati</taxon>
        <taxon>Pseudomonadota</taxon>
        <taxon>Gammaproteobacteria</taxon>
        <taxon>Methylococcales</taxon>
        <taxon>Methylococcaceae</taxon>
        <taxon>Methylomonas</taxon>
    </lineage>
</organism>
<comment type="caution">
    <text evidence="1">The sequence shown here is derived from an EMBL/GenBank/DDBJ whole genome shotgun (WGS) entry which is preliminary data.</text>
</comment>
<evidence type="ECO:0000313" key="1">
    <source>
        <dbReference type="EMBL" id="OAH95905.1"/>
    </source>
</evidence>
<sequence length="255" mass="28802">MNHSIIYALDFDGVVCDSAIETAITGWKAGTTIWKDMPDAVPQAIVEQFREVRPIIETGYEAILIIRLMYLGKSTAAIYANYAAKVQRMLDEIHLSIDDLKKLFGETRDNWIASDRADWIAKNPLYPGVAEKLRDLGQRHFWCVITTKQERFVKEILSANQIELADERIFGMDRKLSKPDILKGLKAQHPGQPIYFTEDRLPALEGVKKHPELADVKLFFALWGYNLAADHSVAAEQAIVLQQLETFLSDSLGAV</sequence>
<accession>A0A177LQW3</accession>
<evidence type="ECO:0000313" key="2">
    <source>
        <dbReference type="Proteomes" id="UP000078090"/>
    </source>
</evidence>
<dbReference type="OrthoDB" id="368044at2"/>
<evidence type="ECO:0008006" key="3">
    <source>
        <dbReference type="Google" id="ProtNLM"/>
    </source>
</evidence>
<reference evidence="2" key="1">
    <citation type="submission" date="2016-03" db="EMBL/GenBank/DDBJ databases">
        <authorList>
            <person name="Heylen K."/>
            <person name="De Vos P."/>
            <person name="Vekeman B."/>
        </authorList>
    </citation>
    <scope>NUCLEOTIDE SEQUENCE [LARGE SCALE GENOMIC DNA]</scope>
    <source>
        <strain evidence="2">R-45363</strain>
    </source>
</reference>